<dbReference type="EMBL" id="BGPR01000898">
    <property type="protein sequence ID" value="GBM39467.1"/>
    <property type="molecule type" value="Genomic_DNA"/>
</dbReference>
<accession>A0A4Y2FEY3</accession>
<comment type="caution">
    <text evidence="1">The sequence shown here is derived from an EMBL/GenBank/DDBJ whole genome shotgun (WGS) entry which is preliminary data.</text>
</comment>
<keyword evidence="2" id="KW-1185">Reference proteome</keyword>
<protein>
    <submittedName>
        <fullName evidence="1">Uncharacterized protein</fullName>
    </submittedName>
</protein>
<dbReference type="Proteomes" id="UP000499080">
    <property type="component" value="Unassembled WGS sequence"/>
</dbReference>
<proteinExistence type="predicted"/>
<name>A0A4Y2FEY3_ARAVE</name>
<dbReference type="AlphaFoldDB" id="A0A4Y2FEY3"/>
<gene>
    <name evidence="1" type="ORF">AVEN_65501_1</name>
</gene>
<evidence type="ECO:0000313" key="2">
    <source>
        <dbReference type="Proteomes" id="UP000499080"/>
    </source>
</evidence>
<dbReference type="OrthoDB" id="5419617at2759"/>
<sequence length="86" mass="9735">ASIGLCVKRWMNFRNDERTTYLLLTDSLSVLQALQILSIKSNKIILRLAAKDATRDKFHQNIVLLLDLLSMQVSNGTKSRQFGQTA</sequence>
<organism evidence="1 2">
    <name type="scientific">Araneus ventricosus</name>
    <name type="common">Orbweaver spider</name>
    <name type="synonym">Epeira ventricosa</name>
    <dbReference type="NCBI Taxonomy" id="182803"/>
    <lineage>
        <taxon>Eukaryota</taxon>
        <taxon>Metazoa</taxon>
        <taxon>Ecdysozoa</taxon>
        <taxon>Arthropoda</taxon>
        <taxon>Chelicerata</taxon>
        <taxon>Arachnida</taxon>
        <taxon>Araneae</taxon>
        <taxon>Araneomorphae</taxon>
        <taxon>Entelegynae</taxon>
        <taxon>Araneoidea</taxon>
        <taxon>Araneidae</taxon>
        <taxon>Araneus</taxon>
    </lineage>
</organism>
<evidence type="ECO:0000313" key="1">
    <source>
        <dbReference type="EMBL" id="GBM39467.1"/>
    </source>
</evidence>
<feature type="non-terminal residue" evidence="1">
    <location>
        <position position="1"/>
    </location>
</feature>
<reference evidence="1 2" key="1">
    <citation type="journal article" date="2019" name="Sci. Rep.">
        <title>Orb-weaving spider Araneus ventricosus genome elucidates the spidroin gene catalogue.</title>
        <authorList>
            <person name="Kono N."/>
            <person name="Nakamura H."/>
            <person name="Ohtoshi R."/>
            <person name="Moran D.A.P."/>
            <person name="Shinohara A."/>
            <person name="Yoshida Y."/>
            <person name="Fujiwara M."/>
            <person name="Mori M."/>
            <person name="Tomita M."/>
            <person name="Arakawa K."/>
        </authorList>
    </citation>
    <scope>NUCLEOTIDE SEQUENCE [LARGE SCALE GENOMIC DNA]</scope>
</reference>